<dbReference type="InterPro" id="IPR000408">
    <property type="entry name" value="Reg_chr_condens"/>
</dbReference>
<dbReference type="SUPFAM" id="SSF50985">
    <property type="entry name" value="RCC1/BLIP-II"/>
    <property type="match status" value="1"/>
</dbReference>
<feature type="region of interest" description="Disordered" evidence="1">
    <location>
        <begin position="1"/>
        <end position="40"/>
    </location>
</feature>
<dbReference type="PANTHER" id="PTHR47563:SF1">
    <property type="entry name" value="PROTEIN FMP25, MITOCHONDRIAL"/>
    <property type="match status" value="1"/>
</dbReference>
<dbReference type="GO" id="GO:0034551">
    <property type="term" value="P:mitochondrial respiratory chain complex III assembly"/>
    <property type="evidence" value="ECO:0007669"/>
    <property type="project" value="TreeGrafter"/>
</dbReference>
<dbReference type="Gene3D" id="2.130.10.30">
    <property type="entry name" value="Regulator of chromosome condensation 1/beta-lactamase-inhibitor protein II"/>
    <property type="match status" value="2"/>
</dbReference>
<gene>
    <name evidence="2" type="ORF">PoMZ_11164</name>
</gene>
<dbReference type="PANTHER" id="PTHR47563">
    <property type="entry name" value="PROTEIN FMP25, MITOCHONDRIAL"/>
    <property type="match status" value="1"/>
</dbReference>
<name>A0A4P7NJV4_PYROR</name>
<protein>
    <submittedName>
        <fullName evidence="2">Uncharacterized protein</fullName>
    </submittedName>
</protein>
<dbReference type="InterPro" id="IPR053245">
    <property type="entry name" value="MitoProcess-Associated"/>
</dbReference>
<evidence type="ECO:0000256" key="1">
    <source>
        <dbReference type="SAM" id="MobiDB-lite"/>
    </source>
</evidence>
<dbReference type="PROSITE" id="PS50012">
    <property type="entry name" value="RCC1_3"/>
    <property type="match status" value="2"/>
</dbReference>
<dbReference type="EMBL" id="CP034208">
    <property type="protein sequence ID" value="QBZ62286.1"/>
    <property type="molecule type" value="Genomic_DNA"/>
</dbReference>
<dbReference type="Proteomes" id="UP000294847">
    <property type="component" value="Chromosome 5"/>
</dbReference>
<evidence type="ECO:0000313" key="3">
    <source>
        <dbReference type="Proteomes" id="UP000294847"/>
    </source>
</evidence>
<evidence type="ECO:0000313" key="2">
    <source>
        <dbReference type="EMBL" id="QBZ62286.1"/>
    </source>
</evidence>
<dbReference type="Pfam" id="PF13540">
    <property type="entry name" value="RCC1_2"/>
    <property type="match status" value="1"/>
</dbReference>
<dbReference type="InterPro" id="IPR009091">
    <property type="entry name" value="RCC1/BLIP-II"/>
</dbReference>
<dbReference type="AlphaFoldDB" id="A0A4P7NJV4"/>
<reference evidence="2 3" key="1">
    <citation type="journal article" date="2019" name="Mol. Biol. Evol.">
        <title>Blast fungal genomes show frequent chromosomal changes, gene gains and losses, and effector gene turnover.</title>
        <authorList>
            <person name="Gomez Luciano L.B."/>
            <person name="Jason Tsai I."/>
            <person name="Chuma I."/>
            <person name="Tosa Y."/>
            <person name="Chen Y.H."/>
            <person name="Li J.Y."/>
            <person name="Li M.Y."/>
            <person name="Jade Lu M.Y."/>
            <person name="Nakayashiki H."/>
            <person name="Li W.H."/>
        </authorList>
    </citation>
    <scope>NUCLEOTIDE SEQUENCE [LARGE SCALE GENOMIC DNA]</scope>
    <source>
        <strain evidence="2">MZ5-1-6</strain>
    </source>
</reference>
<sequence length="578" mass="61093">MYRSALRHSGWRAAARTQSRTNRPSQWVRHASGSPAKSGGGYGKMIGLTSAFVASAGAAWYFYGNNNQDELSEKKKKAVAEKPAPVPKGPVPAELMDGPAANLQVERSWENPGVYAWGSNSGKVVAPGSDEQIIKTPTRIPYFDGKILRDLKLDKNFGVAVTEEGDIVQWGTAYSPTTTTPTPTLRGKDVAKVALSSDRIIALSRSGAVYSLPVAQADQLAGAKATAKSGISLWTPSSDSINYRELTPPKLGWGEKVVDIKSGLDHCLMLTSHGRVFSAASSTANYPSKGQLGIPGLTWLTRPKGPFDQPHEVKGLPPAGVSQIAAGNYHSLALDKNSNLHAWGDNSSGQLGFEVNPQSPTIDTPKAVPLTRLLTSGGVQRSEITSIAAGGSNSFFTTSSIPANGRPTAEAWSCGAGLQGELGNGKWIHMSTAPAKMKALSGMAEYDDRTQQMVPIGIRALSVGTTHAAAVMDNLTSVAAAPGSGRNWGSDVMWWGGNEFYQLGTGKRRNVSEPLRIAPLDNSRTGNPAAADGQRFQLAPAKTTRIGEGGRGRKVGLEQRIECGRNVTAVYSASTASL</sequence>
<dbReference type="VEuPathDB" id="FungiDB:M_BR32_EuGene_00027671"/>
<feature type="compositionally biased region" description="Polar residues" evidence="1">
    <location>
        <begin position="16"/>
        <end position="25"/>
    </location>
</feature>
<proteinExistence type="predicted"/>
<accession>A0A4P7NJV4</accession>
<feature type="region of interest" description="Disordered" evidence="1">
    <location>
        <begin position="75"/>
        <end position="95"/>
    </location>
</feature>
<organism evidence="2 3">
    <name type="scientific">Pyricularia oryzae</name>
    <name type="common">Rice blast fungus</name>
    <name type="synonym">Magnaporthe oryzae</name>
    <dbReference type="NCBI Taxonomy" id="318829"/>
    <lineage>
        <taxon>Eukaryota</taxon>
        <taxon>Fungi</taxon>
        <taxon>Dikarya</taxon>
        <taxon>Ascomycota</taxon>
        <taxon>Pezizomycotina</taxon>
        <taxon>Sordariomycetes</taxon>
        <taxon>Sordariomycetidae</taxon>
        <taxon>Magnaporthales</taxon>
        <taxon>Pyriculariaceae</taxon>
        <taxon>Pyricularia</taxon>
    </lineage>
</organism>
<dbReference type="GO" id="GO:0005743">
    <property type="term" value="C:mitochondrial inner membrane"/>
    <property type="evidence" value="ECO:0007669"/>
    <property type="project" value="TreeGrafter"/>
</dbReference>
<feature type="compositionally biased region" description="Basic residues" evidence="1">
    <location>
        <begin position="1"/>
        <end position="10"/>
    </location>
</feature>
<dbReference type="PROSITE" id="PS00626">
    <property type="entry name" value="RCC1_2"/>
    <property type="match status" value="1"/>
</dbReference>